<evidence type="ECO:0000259" key="11">
    <source>
        <dbReference type="Pfam" id="PF04963"/>
    </source>
</evidence>
<evidence type="ECO:0000256" key="4">
    <source>
        <dbReference type="ARBA" id="ARBA00022695"/>
    </source>
</evidence>
<proteinExistence type="inferred from homology"/>
<dbReference type="EMBL" id="FNOY01000008">
    <property type="protein sequence ID" value="SDX78409.1"/>
    <property type="molecule type" value="Genomic_DNA"/>
</dbReference>
<feature type="domain" description="RNA polymerase sigma factor 54 DNA-binding" evidence="10">
    <location>
        <begin position="332"/>
        <end position="485"/>
    </location>
</feature>
<evidence type="ECO:0000313" key="12">
    <source>
        <dbReference type="EMBL" id="SDX78409.1"/>
    </source>
</evidence>
<dbReference type="InterPro" id="IPR000394">
    <property type="entry name" value="RNA_pol_sigma_54"/>
</dbReference>
<dbReference type="PANTHER" id="PTHR32248">
    <property type="entry name" value="RNA POLYMERASE SIGMA-54 FACTOR"/>
    <property type="match status" value="1"/>
</dbReference>
<dbReference type="PROSITE" id="PS00717">
    <property type="entry name" value="SIGMA54_1"/>
    <property type="match status" value="1"/>
</dbReference>
<comment type="function">
    <text evidence="9">Sigma factors are initiation factors that promote the attachment of RNA polymerase to specific initiation sites and are then released.</text>
</comment>
<dbReference type="NCBIfam" id="TIGR02395">
    <property type="entry name" value="rpoN_sigma"/>
    <property type="match status" value="1"/>
</dbReference>
<evidence type="ECO:0000256" key="7">
    <source>
        <dbReference type="ARBA" id="ARBA00023125"/>
    </source>
</evidence>
<dbReference type="InterPro" id="IPR007634">
    <property type="entry name" value="RNA_pol_sigma_54_DNA-bd"/>
</dbReference>
<reference evidence="12 13" key="1">
    <citation type="submission" date="2016-10" db="EMBL/GenBank/DDBJ databases">
        <authorList>
            <person name="de Groot N.N."/>
        </authorList>
    </citation>
    <scope>NUCLEOTIDE SEQUENCE [LARGE SCALE GENOMIC DNA]</scope>
    <source>
        <strain evidence="12 13">Nm1</strain>
    </source>
</reference>
<keyword evidence="5 9" id="KW-0805">Transcription regulation</keyword>
<dbReference type="PANTHER" id="PTHR32248:SF4">
    <property type="entry name" value="RNA POLYMERASE SIGMA-54 FACTOR"/>
    <property type="match status" value="1"/>
</dbReference>
<protein>
    <recommendedName>
        <fullName evidence="9">RNA polymerase sigma-54 factor</fullName>
    </recommendedName>
</protein>
<dbReference type="Gene3D" id="1.10.10.1330">
    <property type="entry name" value="RNA polymerase sigma-54 factor, core-binding domain"/>
    <property type="match status" value="1"/>
</dbReference>
<dbReference type="Proteomes" id="UP000198640">
    <property type="component" value="Unassembled WGS sequence"/>
</dbReference>
<dbReference type="PROSITE" id="PS00718">
    <property type="entry name" value="SIGMA54_2"/>
    <property type="match status" value="1"/>
</dbReference>
<dbReference type="NCBIfam" id="NF004598">
    <property type="entry name" value="PRK05932.1-5"/>
    <property type="match status" value="1"/>
</dbReference>
<evidence type="ECO:0000313" key="13">
    <source>
        <dbReference type="Proteomes" id="UP000198640"/>
    </source>
</evidence>
<dbReference type="Pfam" id="PF00309">
    <property type="entry name" value="Sigma54_AID"/>
    <property type="match status" value="1"/>
</dbReference>
<evidence type="ECO:0000256" key="8">
    <source>
        <dbReference type="ARBA" id="ARBA00023163"/>
    </source>
</evidence>
<keyword evidence="7 9" id="KW-0238">DNA-binding</keyword>
<dbReference type="NCBIfam" id="NF004595">
    <property type="entry name" value="PRK05932.1-2"/>
    <property type="match status" value="1"/>
</dbReference>
<name>A0A1H3EKE5_9PROT</name>
<keyword evidence="8 9" id="KW-0804">Transcription</keyword>
<dbReference type="Pfam" id="PF04963">
    <property type="entry name" value="Sigma54_CBD"/>
    <property type="match status" value="1"/>
</dbReference>
<evidence type="ECO:0000256" key="3">
    <source>
        <dbReference type="ARBA" id="ARBA00022679"/>
    </source>
</evidence>
<keyword evidence="2 9" id="KW-0240">DNA-directed RNA polymerase</keyword>
<keyword evidence="6 9" id="KW-0731">Sigma factor</keyword>
<dbReference type="InterPro" id="IPR038709">
    <property type="entry name" value="RpoN_core-bd_sf"/>
</dbReference>
<evidence type="ECO:0000256" key="5">
    <source>
        <dbReference type="ARBA" id="ARBA00023015"/>
    </source>
</evidence>
<dbReference type="RefSeq" id="WP_090412103.1">
    <property type="nucleotide sequence ID" value="NZ_FNOY01000008.1"/>
</dbReference>
<dbReference type="GO" id="GO:0003677">
    <property type="term" value="F:DNA binding"/>
    <property type="evidence" value="ECO:0007669"/>
    <property type="project" value="UniProtKB-KW"/>
</dbReference>
<dbReference type="STRING" id="44576.SAMN05421881_100843"/>
<dbReference type="GO" id="GO:0000428">
    <property type="term" value="C:DNA-directed RNA polymerase complex"/>
    <property type="evidence" value="ECO:0007669"/>
    <property type="project" value="UniProtKB-KW"/>
</dbReference>
<keyword evidence="3 9" id="KW-0808">Transferase</keyword>
<gene>
    <name evidence="12" type="ORF">SAMN05421881_100843</name>
</gene>
<dbReference type="AlphaFoldDB" id="A0A1H3EKE5"/>
<comment type="similarity">
    <text evidence="1 9">Belongs to the sigma-54 factor family.</text>
</comment>
<organism evidence="12 13">
    <name type="scientific">Nitrosomonas halophila</name>
    <dbReference type="NCBI Taxonomy" id="44576"/>
    <lineage>
        <taxon>Bacteria</taxon>
        <taxon>Pseudomonadati</taxon>
        <taxon>Pseudomonadota</taxon>
        <taxon>Betaproteobacteria</taxon>
        <taxon>Nitrosomonadales</taxon>
        <taxon>Nitrosomonadaceae</taxon>
        <taxon>Nitrosomonas</taxon>
    </lineage>
</organism>
<evidence type="ECO:0000259" key="10">
    <source>
        <dbReference type="Pfam" id="PF04552"/>
    </source>
</evidence>
<accession>A0A1H3EKE5</accession>
<dbReference type="PROSITE" id="PS50044">
    <property type="entry name" value="SIGMA54_3"/>
    <property type="match status" value="1"/>
</dbReference>
<keyword evidence="4 9" id="KW-0548">Nucleotidyltransferase</keyword>
<evidence type="ECO:0000256" key="9">
    <source>
        <dbReference type="PIRNR" id="PIRNR000774"/>
    </source>
</evidence>
<sequence length="487" mass="55246">MNTKPSLQLKLSTGLTLTPQLQQSIRLLQLSTLELSQEIAQIVQENPLLEFDDGNDRDEFETGDFLDSFTSMLSSDSAASPDTPAMSENTDTLIDQLDEQMYGSQEPRFDMADDEEGDSDFSQLAAKPTSLREHLLQQISLSQLSERKKKIAGLLIDSLDEEGYLTQDLDELTHMLEAELGIGVEDWQAALEYVQQLDPPGVGARNLKECLTLQLHALPENTPFREEALELVSEHLESLAAKNFRQLKKVLDCDENCLQSIQQLITRLNPRPGASFNTSTARYITPDVIVAKLHNNWTVRLNPDSIPRIHINHLYARILKHHRDETTQPLMGQLKEARWLIRNVHQRLETILRVSQAIVNRQQAFLDHGEIAIRPLVMREIAETLGLHESTISRVTNQKFMRTPHGIFELKYFFGSHVSTESGETCSAIAIRGLIKQLIQNEDQRKPLNDGQISRILAQQGIVVARRTVAKYREFMHIPPTNLRKAL</sequence>
<dbReference type="GO" id="GO:0016987">
    <property type="term" value="F:sigma factor activity"/>
    <property type="evidence" value="ECO:0007669"/>
    <property type="project" value="UniProtKB-KW"/>
</dbReference>
<evidence type="ECO:0000256" key="2">
    <source>
        <dbReference type="ARBA" id="ARBA00022478"/>
    </source>
</evidence>
<dbReference type="GO" id="GO:0001216">
    <property type="term" value="F:DNA-binding transcription activator activity"/>
    <property type="evidence" value="ECO:0007669"/>
    <property type="project" value="InterPro"/>
</dbReference>
<dbReference type="PIRSF" id="PIRSF000774">
    <property type="entry name" value="RpoN"/>
    <property type="match status" value="1"/>
</dbReference>
<dbReference type="GO" id="GO:0016779">
    <property type="term" value="F:nucleotidyltransferase activity"/>
    <property type="evidence" value="ECO:0007669"/>
    <property type="project" value="UniProtKB-KW"/>
</dbReference>
<dbReference type="Gene3D" id="1.10.10.60">
    <property type="entry name" value="Homeodomain-like"/>
    <property type="match status" value="1"/>
</dbReference>
<dbReference type="GO" id="GO:0006352">
    <property type="term" value="P:DNA-templated transcription initiation"/>
    <property type="evidence" value="ECO:0007669"/>
    <property type="project" value="InterPro"/>
</dbReference>
<dbReference type="OrthoDB" id="9814402at2"/>
<keyword evidence="13" id="KW-1185">Reference proteome</keyword>
<dbReference type="NCBIfam" id="NF009118">
    <property type="entry name" value="PRK12469.1"/>
    <property type="match status" value="1"/>
</dbReference>
<dbReference type="InterPro" id="IPR007046">
    <property type="entry name" value="RNA_pol_sigma_54_core-bd"/>
</dbReference>
<dbReference type="Pfam" id="PF04552">
    <property type="entry name" value="Sigma54_DBD"/>
    <property type="match status" value="1"/>
</dbReference>
<evidence type="ECO:0000256" key="6">
    <source>
        <dbReference type="ARBA" id="ARBA00023082"/>
    </source>
</evidence>
<evidence type="ECO:0000256" key="1">
    <source>
        <dbReference type="ARBA" id="ARBA00008798"/>
    </source>
</evidence>
<dbReference type="PRINTS" id="PR00045">
    <property type="entry name" value="SIGMA54FCT"/>
</dbReference>
<feature type="domain" description="RNA polymerase sigma factor 54 core-binding" evidence="11">
    <location>
        <begin position="121"/>
        <end position="315"/>
    </location>
</feature>